<organism evidence="2 3">
    <name type="scientific">Escherichia phage LAMP</name>
    <dbReference type="NCBI Taxonomy" id="2065191"/>
    <lineage>
        <taxon>Viruses</taxon>
        <taxon>Duplodnaviria</taxon>
        <taxon>Heunggongvirae</taxon>
        <taxon>Uroviricota</taxon>
        <taxon>Caudoviricetes</taxon>
        <taxon>Mktvariviridae</taxon>
        <taxon>Gordonclarkvirinae</taxon>
        <taxon>Kuravirus</taxon>
        <taxon>Kuravirus LAMP</taxon>
    </lineage>
</organism>
<feature type="region of interest" description="Disordered" evidence="1">
    <location>
        <begin position="1"/>
        <end position="27"/>
    </location>
</feature>
<reference evidence="2 3" key="1">
    <citation type="submission" date="2017-12" db="EMBL/GenBank/DDBJ databases">
        <title>A novel LAMP bacteriophage infecting Escherichia coli.</title>
        <authorList>
            <person name="Golomidova A.K."/>
            <person name="Letarov A.V."/>
            <person name="Kostryukova E.S."/>
            <person name="Babenko V.V."/>
            <person name="Prokhorov N.S."/>
        </authorList>
    </citation>
    <scope>NUCLEOTIDE SEQUENCE [LARGE SCALE GENOMIC DNA]</scope>
</reference>
<proteinExistence type="predicted"/>
<dbReference type="Proteomes" id="UP000240724">
    <property type="component" value="Segment"/>
</dbReference>
<gene>
    <name evidence="2" type="ORF">phiL_0611</name>
</gene>
<evidence type="ECO:0000313" key="3">
    <source>
        <dbReference type="Proteomes" id="UP000240724"/>
    </source>
</evidence>
<sequence length="56" mass="6682">MSRLHSTKKNNFYRQRRARSNASRKMKGMQLTYEQIKQINNIISQVVWEVTVGEPE</sequence>
<dbReference type="EMBL" id="MG673519">
    <property type="protein sequence ID" value="AUM57631.1"/>
    <property type="molecule type" value="Genomic_DNA"/>
</dbReference>
<accession>A0A2I6PD31</accession>
<protein>
    <submittedName>
        <fullName evidence="2">Uncharacterized protein</fullName>
    </submittedName>
</protein>
<evidence type="ECO:0000313" key="2">
    <source>
        <dbReference type="EMBL" id="AUM57631.1"/>
    </source>
</evidence>
<evidence type="ECO:0000256" key="1">
    <source>
        <dbReference type="SAM" id="MobiDB-lite"/>
    </source>
</evidence>
<keyword evidence="3" id="KW-1185">Reference proteome</keyword>
<feature type="compositionally biased region" description="Basic residues" evidence="1">
    <location>
        <begin position="14"/>
        <end position="27"/>
    </location>
</feature>
<name>A0A2I6PD31_9CAUD</name>